<dbReference type="GO" id="GO:0030246">
    <property type="term" value="F:carbohydrate binding"/>
    <property type="evidence" value="ECO:0007669"/>
    <property type="project" value="InterPro"/>
</dbReference>
<dbReference type="Gene3D" id="2.70.98.10">
    <property type="match status" value="1"/>
</dbReference>
<dbReference type="SUPFAM" id="SSF74650">
    <property type="entry name" value="Galactose mutarotase-like"/>
    <property type="match status" value="1"/>
</dbReference>
<accession>A0AA49GUS8</accession>
<organism evidence="4">
    <name type="scientific">Roseihalotalea indica</name>
    <dbReference type="NCBI Taxonomy" id="2867963"/>
    <lineage>
        <taxon>Bacteria</taxon>
        <taxon>Pseudomonadati</taxon>
        <taxon>Bacteroidota</taxon>
        <taxon>Cytophagia</taxon>
        <taxon>Cytophagales</taxon>
        <taxon>Catalimonadaceae</taxon>
        <taxon>Roseihalotalea</taxon>
    </lineage>
</organism>
<sequence>MPQYVLENEYLTATFKTEGAELTSVQDKASGQEYIWQADPTVWARHAPVLFPIVGRLKDDTYQLNGDTYTMTQHGFARDMNFSVVDQSDDHITFGLTASPDTHAQYPFNFVLDIQYTLKDRQLEIVYRVTNQDQKEMPFSIGAHPAFYCPAQQEHHWEEYQLAFEKPETLVRHMIEDGLRNGKTEPLMDDEIALPLHRHLFEADAIVFENLASDEVSIVRQSDGKSLITVKFPGFSYLGIWQKLGSDFFCIEPWYGVADSITASGDLFEKEGMQRLSPEEQFEATHSIIFH</sequence>
<evidence type="ECO:0000256" key="3">
    <source>
        <dbReference type="ARBA" id="ARBA00022837"/>
    </source>
</evidence>
<comment type="subunit">
    <text evidence="2">Monomer.</text>
</comment>
<dbReference type="AlphaFoldDB" id="A0AA49GUS8"/>
<gene>
    <name evidence="4" type="ORF">K4G66_11345</name>
</gene>
<proteinExistence type="predicted"/>
<dbReference type="PANTHER" id="PTHR11122">
    <property type="entry name" value="APOSPORY-ASSOCIATED PROTEIN C-RELATED"/>
    <property type="match status" value="1"/>
</dbReference>
<dbReference type="Pfam" id="PF01263">
    <property type="entry name" value="Aldose_epim"/>
    <property type="match status" value="1"/>
</dbReference>
<dbReference type="InterPro" id="IPR014718">
    <property type="entry name" value="GH-type_carb-bd"/>
</dbReference>
<dbReference type="PANTHER" id="PTHR11122:SF13">
    <property type="entry name" value="GLUCOSE-6-PHOSPHATE 1-EPIMERASE"/>
    <property type="match status" value="1"/>
</dbReference>
<evidence type="ECO:0000256" key="2">
    <source>
        <dbReference type="ARBA" id="ARBA00011245"/>
    </source>
</evidence>
<dbReference type="GO" id="GO:0016853">
    <property type="term" value="F:isomerase activity"/>
    <property type="evidence" value="ECO:0007669"/>
    <property type="project" value="InterPro"/>
</dbReference>
<keyword evidence="3" id="KW-0106">Calcium</keyword>
<dbReference type="GO" id="GO:0005975">
    <property type="term" value="P:carbohydrate metabolic process"/>
    <property type="evidence" value="ECO:0007669"/>
    <property type="project" value="InterPro"/>
</dbReference>
<evidence type="ECO:0000256" key="1">
    <source>
        <dbReference type="ARBA" id="ARBA00001913"/>
    </source>
</evidence>
<protein>
    <submittedName>
        <fullName evidence="4">Aldose 1-epimerase family protein</fullName>
    </submittedName>
</protein>
<comment type="cofactor">
    <cofactor evidence="1">
        <name>Ca(2+)</name>
        <dbReference type="ChEBI" id="CHEBI:29108"/>
    </cofactor>
</comment>
<dbReference type="InterPro" id="IPR037481">
    <property type="entry name" value="LacX"/>
</dbReference>
<name>A0AA49GUS8_9BACT</name>
<dbReference type="EMBL" id="CP120682">
    <property type="protein sequence ID" value="WKN39284.1"/>
    <property type="molecule type" value="Genomic_DNA"/>
</dbReference>
<evidence type="ECO:0000313" key="4">
    <source>
        <dbReference type="EMBL" id="WKN39284.1"/>
    </source>
</evidence>
<reference evidence="4" key="1">
    <citation type="journal article" date="2023" name="Comput. Struct. Biotechnol. J.">
        <title>Discovery of a novel marine Bacteroidetes with a rich repertoire of carbohydrate-active enzymes.</title>
        <authorList>
            <person name="Chen B."/>
            <person name="Liu G."/>
            <person name="Chen Q."/>
            <person name="Wang H."/>
            <person name="Liu L."/>
            <person name="Tang K."/>
        </authorList>
    </citation>
    <scope>NUCLEOTIDE SEQUENCE</scope>
    <source>
        <strain evidence="4">TK19036</strain>
    </source>
</reference>
<dbReference type="InterPro" id="IPR008183">
    <property type="entry name" value="Aldose_1/G6P_1-epimerase"/>
</dbReference>
<dbReference type="InterPro" id="IPR011013">
    <property type="entry name" value="Gal_mutarotase_sf_dom"/>
</dbReference>
<dbReference type="CDD" id="cd09024">
    <property type="entry name" value="Aldose_epim_lacX"/>
    <property type="match status" value="1"/>
</dbReference>
<reference evidence="4" key="2">
    <citation type="journal article" date="2024" name="Antonie Van Leeuwenhoek">
        <title>Roseihalotalea indica gen. nov., sp. nov., a halophilic Bacteroidetes from mesopelagic Southwest Indian Ocean with higher carbohydrate metabolic potential.</title>
        <authorList>
            <person name="Chen B."/>
            <person name="Zhang M."/>
            <person name="Lin D."/>
            <person name="Ye J."/>
            <person name="Tang K."/>
        </authorList>
    </citation>
    <scope>NUCLEOTIDE SEQUENCE</scope>
    <source>
        <strain evidence="4">TK19036</strain>
    </source>
</reference>